<accession>A0A563DSD9</accession>
<gene>
    <name evidence="2" type="ORF">FGL98_23080</name>
</gene>
<dbReference type="InterPro" id="IPR043519">
    <property type="entry name" value="NT_sf"/>
</dbReference>
<reference evidence="2 3" key="1">
    <citation type="submission" date="2019-05" db="EMBL/GenBank/DDBJ databases">
        <authorList>
            <person name="Lee S.D."/>
        </authorList>
    </citation>
    <scope>NUCLEOTIDE SEQUENCE [LARGE SCALE GENOMIC DNA]</scope>
    <source>
        <strain evidence="2 3">C5-26</strain>
    </source>
</reference>
<dbReference type="AlphaFoldDB" id="A0A563DSD9"/>
<proteinExistence type="predicted"/>
<dbReference type="Gene3D" id="3.40.50.300">
    <property type="entry name" value="P-loop containing nucleotide triphosphate hydrolases"/>
    <property type="match status" value="1"/>
</dbReference>
<sequence>MATSGDAWRRQAHRIAEVCAAHLPVLTGVSVHGSAALGGFTYASDLDVLVVGEGATNWPELGHALLSAATDFPLELSVVAPCDAADPAPPWPFLLHVASPTKVVLPQMGGDPDLCAHYAVTRQAGVPILGTPTGQVVGQVPRGVRDRWSHPLQDRWRPLVGQTPRSRPARPRGSHRAGRRPRTRIVDAACLSVHRAGSTRTDKTVGRSAYGPSPWRAIVLRERAPRCGIGHYGLVADLIVVTGPPGAGKSTVASLLANRFESSAVVAGDDFFGLLGDDLISPWLPEAHAQNETVVQAAAAAAGQLVAGGYTVVYDGMVDPWFVPVFSAATRLPGLHYVVLLPSVRVCVRRVQARTGHGFTDLDATRHMHQQFTSAEIEKRHVLANPPADPEDTAAAIHDRMISGSLTLMDP</sequence>
<organism evidence="2 3">
    <name type="scientific">Leekyejoonella antrihumi</name>
    <dbReference type="NCBI Taxonomy" id="1660198"/>
    <lineage>
        <taxon>Bacteria</taxon>
        <taxon>Bacillati</taxon>
        <taxon>Actinomycetota</taxon>
        <taxon>Actinomycetes</taxon>
        <taxon>Micrococcales</taxon>
        <taxon>Dermacoccaceae</taxon>
        <taxon>Leekyejoonella</taxon>
    </lineage>
</organism>
<feature type="region of interest" description="Disordered" evidence="1">
    <location>
        <begin position="158"/>
        <end position="180"/>
    </location>
</feature>
<dbReference type="Proteomes" id="UP000320244">
    <property type="component" value="Unassembled WGS sequence"/>
</dbReference>
<protein>
    <submittedName>
        <fullName evidence="2">AAA family ATPase</fullName>
    </submittedName>
</protein>
<feature type="compositionally biased region" description="Basic residues" evidence="1">
    <location>
        <begin position="167"/>
        <end position="180"/>
    </location>
</feature>
<dbReference type="CDD" id="cd05403">
    <property type="entry name" value="NT_KNTase_like"/>
    <property type="match status" value="1"/>
</dbReference>
<dbReference type="InterPro" id="IPR027417">
    <property type="entry name" value="P-loop_NTPase"/>
</dbReference>
<dbReference type="SUPFAM" id="SSF52540">
    <property type="entry name" value="P-loop containing nucleoside triphosphate hydrolases"/>
    <property type="match status" value="1"/>
</dbReference>
<dbReference type="OrthoDB" id="1649389at2"/>
<dbReference type="Pfam" id="PF13671">
    <property type="entry name" value="AAA_33"/>
    <property type="match status" value="1"/>
</dbReference>
<evidence type="ECO:0000313" key="3">
    <source>
        <dbReference type="Proteomes" id="UP000320244"/>
    </source>
</evidence>
<keyword evidence="3" id="KW-1185">Reference proteome</keyword>
<dbReference type="EMBL" id="VCQV01000055">
    <property type="protein sequence ID" value="TWP32852.1"/>
    <property type="molecule type" value="Genomic_DNA"/>
</dbReference>
<name>A0A563DSD9_9MICO</name>
<dbReference type="SUPFAM" id="SSF81301">
    <property type="entry name" value="Nucleotidyltransferase"/>
    <property type="match status" value="1"/>
</dbReference>
<evidence type="ECO:0000256" key="1">
    <source>
        <dbReference type="SAM" id="MobiDB-lite"/>
    </source>
</evidence>
<reference evidence="2 3" key="2">
    <citation type="submission" date="2019-08" db="EMBL/GenBank/DDBJ databases">
        <title>Jejuicoccus antrihumi gen. nov., sp. nov., a new member of the family Dermacoccaceae isolated from a cave.</title>
        <authorList>
            <person name="Schumann P."/>
            <person name="Kim I.S."/>
        </authorList>
    </citation>
    <scope>NUCLEOTIDE SEQUENCE [LARGE SCALE GENOMIC DNA]</scope>
    <source>
        <strain evidence="2 3">C5-26</strain>
    </source>
</reference>
<evidence type="ECO:0000313" key="2">
    <source>
        <dbReference type="EMBL" id="TWP32852.1"/>
    </source>
</evidence>
<comment type="caution">
    <text evidence="2">The sequence shown here is derived from an EMBL/GenBank/DDBJ whole genome shotgun (WGS) entry which is preliminary data.</text>
</comment>